<dbReference type="AlphaFoldDB" id="A0A1Y2ETH1"/>
<evidence type="ECO:0000313" key="2">
    <source>
        <dbReference type="EMBL" id="ORY74861.1"/>
    </source>
</evidence>
<feature type="compositionally biased region" description="Low complexity" evidence="1">
    <location>
        <begin position="56"/>
        <end position="71"/>
    </location>
</feature>
<feature type="compositionally biased region" description="Polar residues" evidence="1">
    <location>
        <begin position="35"/>
        <end position="55"/>
    </location>
</feature>
<comment type="caution">
    <text evidence="2">The sequence shown here is derived from an EMBL/GenBank/DDBJ whole genome shotgun (WGS) entry which is preliminary data.</text>
</comment>
<dbReference type="GeneID" id="63786808"/>
<evidence type="ECO:0000256" key="1">
    <source>
        <dbReference type="SAM" id="MobiDB-lite"/>
    </source>
</evidence>
<accession>A0A1Y2ETH1</accession>
<dbReference type="Proteomes" id="UP000193685">
    <property type="component" value="Unassembled WGS sequence"/>
</dbReference>
<organism evidence="2 3">
    <name type="scientific">Protomyces lactucae-debilis</name>
    <dbReference type="NCBI Taxonomy" id="2754530"/>
    <lineage>
        <taxon>Eukaryota</taxon>
        <taxon>Fungi</taxon>
        <taxon>Dikarya</taxon>
        <taxon>Ascomycota</taxon>
        <taxon>Taphrinomycotina</taxon>
        <taxon>Taphrinomycetes</taxon>
        <taxon>Taphrinales</taxon>
        <taxon>Protomycetaceae</taxon>
        <taxon>Protomyces</taxon>
    </lineage>
</organism>
<dbReference type="EMBL" id="MCFI01000028">
    <property type="protein sequence ID" value="ORY74861.1"/>
    <property type="molecule type" value="Genomic_DNA"/>
</dbReference>
<feature type="region of interest" description="Disordered" evidence="1">
    <location>
        <begin position="248"/>
        <end position="270"/>
    </location>
</feature>
<gene>
    <name evidence="2" type="ORF">BCR37DRAFT_384295</name>
</gene>
<sequence length="270" mass="29658">MTRNLASALSFFSSRHIPAGTLLYSGPMKRPRQASLESSPSQQASNLAADSPQEQSTAASTPPATTLSPAESSAALIKDRILSTHRILAAYTTLQQRCKALEADLAKHSQTSDLLLKQKLQQERLQNRVQGVRINQLEDEVSKLRQASTIFATNGQGRCSRPQCRTLEETLQDKDTQIALMEGQLKVMRDYQEQISLAQSDSVFDIYNMELGPEFDQEAAACATSGLSLGDMHAADQPVSEVPEAAIDPDLQAEEQDKRKKPRIKALSTF</sequence>
<dbReference type="RefSeq" id="XP_040722167.1">
    <property type="nucleotide sequence ID" value="XM_040870209.1"/>
</dbReference>
<keyword evidence="3" id="KW-1185">Reference proteome</keyword>
<name>A0A1Y2ETH1_PROLT</name>
<reference evidence="2 3" key="1">
    <citation type="submission" date="2016-07" db="EMBL/GenBank/DDBJ databases">
        <title>Pervasive Adenine N6-methylation of Active Genes in Fungi.</title>
        <authorList>
            <consortium name="DOE Joint Genome Institute"/>
            <person name="Mondo S.J."/>
            <person name="Dannebaum R.O."/>
            <person name="Kuo R.C."/>
            <person name="Labutti K."/>
            <person name="Haridas S."/>
            <person name="Kuo A."/>
            <person name="Salamov A."/>
            <person name="Ahrendt S.R."/>
            <person name="Lipzen A."/>
            <person name="Sullivan W."/>
            <person name="Andreopoulos W.B."/>
            <person name="Clum A."/>
            <person name="Lindquist E."/>
            <person name="Daum C."/>
            <person name="Ramamoorthy G.K."/>
            <person name="Gryganskyi A."/>
            <person name="Culley D."/>
            <person name="Magnuson J.K."/>
            <person name="James T.Y."/>
            <person name="O'Malley M.A."/>
            <person name="Stajich J.E."/>
            <person name="Spatafora J.W."/>
            <person name="Visel A."/>
            <person name="Grigoriev I.V."/>
        </authorList>
    </citation>
    <scope>NUCLEOTIDE SEQUENCE [LARGE SCALE GENOMIC DNA]</scope>
    <source>
        <strain evidence="2 3">12-1054</strain>
    </source>
</reference>
<protein>
    <submittedName>
        <fullName evidence="2">Uncharacterized protein</fullName>
    </submittedName>
</protein>
<feature type="region of interest" description="Disordered" evidence="1">
    <location>
        <begin position="23"/>
        <end position="71"/>
    </location>
</feature>
<proteinExistence type="predicted"/>
<evidence type="ECO:0000313" key="3">
    <source>
        <dbReference type="Proteomes" id="UP000193685"/>
    </source>
</evidence>